<dbReference type="InterPro" id="IPR052173">
    <property type="entry name" value="Beta-lactam_resp_regulator"/>
</dbReference>
<dbReference type="OrthoDB" id="1522859at2"/>
<feature type="transmembrane region" description="Helical" evidence="3">
    <location>
        <begin position="6"/>
        <end position="22"/>
    </location>
</feature>
<evidence type="ECO:0000313" key="5">
    <source>
        <dbReference type="EMBL" id="SHJ36288.1"/>
    </source>
</evidence>
<dbReference type="PANTHER" id="PTHR34978">
    <property type="entry name" value="POSSIBLE SENSOR-TRANSDUCER PROTEIN BLAR"/>
    <property type="match status" value="1"/>
</dbReference>
<keyword evidence="1" id="KW-0175">Coiled coil</keyword>
<evidence type="ECO:0000259" key="4">
    <source>
        <dbReference type="Pfam" id="PF05569"/>
    </source>
</evidence>
<keyword evidence="6" id="KW-1185">Reference proteome</keyword>
<keyword evidence="3" id="KW-1133">Transmembrane helix</keyword>
<evidence type="ECO:0000256" key="1">
    <source>
        <dbReference type="SAM" id="Coils"/>
    </source>
</evidence>
<evidence type="ECO:0000313" key="6">
    <source>
        <dbReference type="Proteomes" id="UP000184231"/>
    </source>
</evidence>
<sequence length="653" mass="75442">MWEYLLKFSACLALLLLFYKLVLEKVHIHHFKRYYLLAAFVIAMGIPLITFTQYITVVGQPMAHQPIIDHYGSLQQLATPEEPHLLPIILWGIYGLGAAIFAIKFLLNLKNLIGCIHNNPKQRTGSILHVLLAEPIAPHTFFNYIFFNKRNYEHQEIPQEVFWHEETHARQKHSLDILLLELLQIALWFHPLVYWAKNLVKLNHEFLADQAVLNKGAIVPNYQNLVLAFSSNAITPSLANAIHYSSIKKRIIIMKTQTSQKAIWLKSLLLLPLLALLLYSFSTKEIEEIKQLKEEVLFPNTLKAQQSGQEIINEFNAQNTVEHEILILINKNGQLLIKNDLVKIEDLTSHLLRYNQNLSKEQRSQLVKSRIQIDKETPVNIIKKVEAILLDYGVATVDIDEYNQQKEATKSEIKEYNQLAKKYNDQPINKVVVKYKELQRLEYLYNRMSEAQRKSAQPFPNFPPPPPALPANAIEEEIKKHQRLIENHIERNHDHKITKEVIIIKKDRHAPKIKGEHPTLRKHALLPPPPPIPANATKEEIREYEIAIENYEKGKDGKILKKQDEDGNVYEVIVIDADNRIPPPPPPMVSPTEHFKELHQKGAKFYKDNKAISYGEALKVLKENKHLNIEVKETNGNQPTVKLSTKPIKQKNR</sequence>
<organism evidence="5 6">
    <name type="scientific">Arenibacter nanhaiticus</name>
    <dbReference type="NCBI Taxonomy" id="558155"/>
    <lineage>
        <taxon>Bacteria</taxon>
        <taxon>Pseudomonadati</taxon>
        <taxon>Bacteroidota</taxon>
        <taxon>Flavobacteriia</taxon>
        <taxon>Flavobacteriales</taxon>
        <taxon>Flavobacteriaceae</taxon>
        <taxon>Arenibacter</taxon>
    </lineage>
</organism>
<keyword evidence="3" id="KW-0472">Membrane</keyword>
<reference evidence="6" key="1">
    <citation type="submission" date="2016-11" db="EMBL/GenBank/DDBJ databases">
        <authorList>
            <person name="Varghese N."/>
            <person name="Submissions S."/>
        </authorList>
    </citation>
    <scope>NUCLEOTIDE SEQUENCE [LARGE SCALE GENOMIC DNA]</scope>
    <source>
        <strain evidence="6">CGMCC 1.8863</strain>
    </source>
</reference>
<evidence type="ECO:0000256" key="2">
    <source>
        <dbReference type="SAM" id="MobiDB-lite"/>
    </source>
</evidence>
<dbReference type="AlphaFoldDB" id="A0A1M6IPF1"/>
<dbReference type="Pfam" id="PF05569">
    <property type="entry name" value="Peptidase_M56"/>
    <property type="match status" value="1"/>
</dbReference>
<dbReference type="InterPro" id="IPR008756">
    <property type="entry name" value="Peptidase_M56"/>
</dbReference>
<feature type="transmembrane region" description="Helical" evidence="3">
    <location>
        <begin position="34"/>
        <end position="55"/>
    </location>
</feature>
<feature type="coiled-coil region" evidence="1">
    <location>
        <begin position="399"/>
        <end position="426"/>
    </location>
</feature>
<feature type="compositionally biased region" description="Polar residues" evidence="2">
    <location>
        <begin position="634"/>
        <end position="643"/>
    </location>
</feature>
<name>A0A1M6IPF1_9FLAO</name>
<feature type="domain" description="Peptidase M56" evidence="4">
    <location>
        <begin position="152"/>
        <end position="252"/>
    </location>
</feature>
<feature type="region of interest" description="Disordered" evidence="2">
    <location>
        <begin position="632"/>
        <end position="653"/>
    </location>
</feature>
<dbReference type="Proteomes" id="UP000184231">
    <property type="component" value="Unassembled WGS sequence"/>
</dbReference>
<keyword evidence="3" id="KW-0812">Transmembrane</keyword>
<evidence type="ECO:0000256" key="3">
    <source>
        <dbReference type="SAM" id="Phobius"/>
    </source>
</evidence>
<protein>
    <submittedName>
        <fullName evidence="5">Signal transducer regulating beta-lactamase production, contains metallopeptidase domain</fullName>
    </submittedName>
</protein>
<dbReference type="EMBL" id="FQYX01000018">
    <property type="protein sequence ID" value="SHJ36288.1"/>
    <property type="molecule type" value="Genomic_DNA"/>
</dbReference>
<dbReference type="STRING" id="558155.SAMN04487911_11869"/>
<dbReference type="RefSeq" id="WP_072764938.1">
    <property type="nucleotide sequence ID" value="NZ_FQYX01000018.1"/>
</dbReference>
<feature type="transmembrane region" description="Helical" evidence="3">
    <location>
        <begin position="263"/>
        <end position="281"/>
    </location>
</feature>
<proteinExistence type="predicted"/>
<feature type="transmembrane region" description="Helical" evidence="3">
    <location>
        <begin position="88"/>
        <end position="107"/>
    </location>
</feature>
<accession>A0A1M6IPF1</accession>
<dbReference type="PANTHER" id="PTHR34978:SF3">
    <property type="entry name" value="SLR0241 PROTEIN"/>
    <property type="match status" value="1"/>
</dbReference>
<gene>
    <name evidence="5" type="ORF">SAMN04487911_11869</name>
</gene>